<evidence type="ECO:0000313" key="2">
    <source>
        <dbReference type="Proteomes" id="UP001595839"/>
    </source>
</evidence>
<name>A0ABV9B4K9_9ACTN</name>
<keyword evidence="2" id="KW-1185">Reference proteome</keyword>
<protein>
    <submittedName>
        <fullName evidence="1">Uncharacterized protein</fullName>
    </submittedName>
</protein>
<accession>A0ABV9B4K9</accession>
<dbReference type="Proteomes" id="UP001595839">
    <property type="component" value="Unassembled WGS sequence"/>
</dbReference>
<reference evidence="2" key="1">
    <citation type="journal article" date="2019" name="Int. J. Syst. Evol. Microbiol.">
        <title>The Global Catalogue of Microorganisms (GCM) 10K type strain sequencing project: providing services to taxonomists for standard genome sequencing and annotation.</title>
        <authorList>
            <consortium name="The Broad Institute Genomics Platform"/>
            <consortium name="The Broad Institute Genome Sequencing Center for Infectious Disease"/>
            <person name="Wu L."/>
            <person name="Ma J."/>
        </authorList>
    </citation>
    <scope>NUCLEOTIDE SEQUENCE [LARGE SCALE GENOMIC DNA]</scope>
    <source>
        <strain evidence="2">CGMCC 4.7177</strain>
    </source>
</reference>
<sequence>MLVRASSFTVDLGENGYLIGFTDDYDYPAEMPFGWRCGPASEANAVVLTTTDTGPLQLTVQIHDAEPPPETSGGWESAEELSLHADLPAVCVATLDQGDIPDAWPPDEEPLGIQPSPESGDWVRMRLYCHADDPTPGIGDHGERHLVQFWPAPQTPPVHPDITEEHRQARAEYAADRALTVDDYTVTYTQYDA</sequence>
<comment type="caution">
    <text evidence="1">The sequence shown here is derived from an EMBL/GenBank/DDBJ whole genome shotgun (WGS) entry which is preliminary data.</text>
</comment>
<evidence type="ECO:0000313" key="1">
    <source>
        <dbReference type="EMBL" id="MFC4506097.1"/>
    </source>
</evidence>
<dbReference type="EMBL" id="JBHSFK010000040">
    <property type="protein sequence ID" value="MFC4506097.1"/>
    <property type="molecule type" value="Genomic_DNA"/>
</dbReference>
<proteinExistence type="predicted"/>
<gene>
    <name evidence="1" type="ORF">ACFPIH_42775</name>
</gene>
<organism evidence="1 2">
    <name type="scientific">Streptomyces vulcanius</name>
    <dbReference type="NCBI Taxonomy" id="1441876"/>
    <lineage>
        <taxon>Bacteria</taxon>
        <taxon>Bacillati</taxon>
        <taxon>Actinomycetota</taxon>
        <taxon>Actinomycetes</taxon>
        <taxon>Kitasatosporales</taxon>
        <taxon>Streptomycetaceae</taxon>
        <taxon>Streptomyces</taxon>
    </lineage>
</organism>
<dbReference type="RefSeq" id="WP_381183748.1">
    <property type="nucleotide sequence ID" value="NZ_JBHSFK010000040.1"/>
</dbReference>